<name>A0ABP2S7S5_LEPBO</name>
<organism evidence="1 2">
    <name type="scientific">Leptospira borgpetersenii str. 200801926</name>
    <dbReference type="NCBI Taxonomy" id="1193009"/>
    <lineage>
        <taxon>Bacteria</taxon>
        <taxon>Pseudomonadati</taxon>
        <taxon>Spirochaetota</taxon>
        <taxon>Spirochaetia</taxon>
        <taxon>Leptospirales</taxon>
        <taxon>Leptospiraceae</taxon>
        <taxon>Leptospira</taxon>
    </lineage>
</organism>
<protein>
    <submittedName>
        <fullName evidence="1">Uncharacterized protein</fullName>
    </submittedName>
</protein>
<sequence>MAMAKLYDRKNVLVAAYMLNNKVIPWFEEEGIRLLRILTDRGTKVLWE</sequence>
<reference evidence="1" key="1">
    <citation type="submission" date="2012-09" db="EMBL/GenBank/DDBJ databases">
        <authorList>
            <person name="Harkins D.M."/>
            <person name="Durkin A.S."/>
            <person name="Brinkac L.M."/>
            <person name="Selengut J.D."/>
            <person name="Sanka R."/>
            <person name="DePew J."/>
            <person name="Purushe J."/>
            <person name="Picardeau M."/>
            <person name="Werts C."/>
            <person name="Goarant C."/>
            <person name="Vinetz J.M."/>
            <person name="Sutton G.G."/>
            <person name="Nelson W.C."/>
            <person name="Fouts D.E."/>
        </authorList>
    </citation>
    <scope>NUCLEOTIDE SEQUENCE [LARGE SCALE GENOMIC DNA]</scope>
    <source>
        <strain evidence="1">200801926</strain>
    </source>
</reference>
<comment type="caution">
    <text evidence="1">The sequence shown here is derived from an EMBL/GenBank/DDBJ whole genome shotgun (WGS) entry which is preliminary data.</text>
</comment>
<accession>A0ABP2S7S5</accession>
<keyword evidence="2" id="KW-1185">Reference proteome</keyword>
<dbReference type="Proteomes" id="UP000002837">
    <property type="component" value="Unassembled WGS sequence"/>
</dbReference>
<proteinExistence type="predicted"/>
<evidence type="ECO:0000313" key="2">
    <source>
        <dbReference type="Proteomes" id="UP000002837"/>
    </source>
</evidence>
<evidence type="ECO:0000313" key="1">
    <source>
        <dbReference type="EMBL" id="EKP15159.1"/>
    </source>
</evidence>
<dbReference type="EMBL" id="AKWJ02000014">
    <property type="protein sequence ID" value="EKP15159.1"/>
    <property type="molecule type" value="Genomic_DNA"/>
</dbReference>
<gene>
    <name evidence="1" type="ORF">LEP1GSC128_2294</name>
</gene>